<dbReference type="InterPro" id="IPR032710">
    <property type="entry name" value="NTF2-like_dom_sf"/>
</dbReference>
<reference evidence="2 3" key="1">
    <citation type="journal article" date="2019" name="Int. J. Syst. Evol. Microbiol.">
        <title>The Global Catalogue of Microorganisms (GCM) 10K type strain sequencing project: providing services to taxonomists for standard genome sequencing and annotation.</title>
        <authorList>
            <consortium name="The Broad Institute Genomics Platform"/>
            <consortium name="The Broad Institute Genome Sequencing Center for Infectious Disease"/>
            <person name="Wu L."/>
            <person name="Ma J."/>
        </authorList>
    </citation>
    <scope>NUCLEOTIDE SEQUENCE [LARGE SCALE GENOMIC DNA]</scope>
    <source>
        <strain evidence="2 3">JCM 15309</strain>
    </source>
</reference>
<name>A0ABN2RS92_9ACTN</name>
<keyword evidence="3" id="KW-1185">Reference proteome</keyword>
<evidence type="ECO:0000313" key="3">
    <source>
        <dbReference type="Proteomes" id="UP001500571"/>
    </source>
</evidence>
<dbReference type="InterPro" id="IPR037401">
    <property type="entry name" value="SnoaL-like"/>
</dbReference>
<sequence length="134" mass="14359">MGGILERLTAAQNSHDAEGFAALFADDYRSDQPAHPGRAFVGSAQVLENWTAVFAGVPDFRGELVASCIDGEVEWGEVDWSGHHVDGSAFAMRGVIVATVRDGRIASARLYMEPVEQGGAGIDDVVAELYRPPR</sequence>
<protein>
    <recommendedName>
        <fullName evidence="1">SnoaL-like domain-containing protein</fullName>
    </recommendedName>
</protein>
<accession>A0ABN2RS92</accession>
<dbReference type="SUPFAM" id="SSF54427">
    <property type="entry name" value="NTF2-like"/>
    <property type="match status" value="1"/>
</dbReference>
<dbReference type="Gene3D" id="3.10.450.50">
    <property type="match status" value="1"/>
</dbReference>
<dbReference type="Pfam" id="PF12680">
    <property type="entry name" value="SnoaL_2"/>
    <property type="match status" value="1"/>
</dbReference>
<organism evidence="2 3">
    <name type="scientific">Nocardioides panacihumi</name>
    <dbReference type="NCBI Taxonomy" id="400774"/>
    <lineage>
        <taxon>Bacteria</taxon>
        <taxon>Bacillati</taxon>
        <taxon>Actinomycetota</taxon>
        <taxon>Actinomycetes</taxon>
        <taxon>Propionibacteriales</taxon>
        <taxon>Nocardioidaceae</taxon>
        <taxon>Nocardioides</taxon>
    </lineage>
</organism>
<dbReference type="Proteomes" id="UP001500571">
    <property type="component" value="Unassembled WGS sequence"/>
</dbReference>
<gene>
    <name evidence="2" type="ORF">GCM10009798_39090</name>
</gene>
<proteinExistence type="predicted"/>
<feature type="domain" description="SnoaL-like" evidence="1">
    <location>
        <begin position="6"/>
        <end position="107"/>
    </location>
</feature>
<evidence type="ECO:0000259" key="1">
    <source>
        <dbReference type="Pfam" id="PF12680"/>
    </source>
</evidence>
<dbReference type="EMBL" id="BAAAPB010000005">
    <property type="protein sequence ID" value="GAA1974034.1"/>
    <property type="molecule type" value="Genomic_DNA"/>
</dbReference>
<dbReference type="RefSeq" id="WP_344047804.1">
    <property type="nucleotide sequence ID" value="NZ_BAAAPB010000005.1"/>
</dbReference>
<evidence type="ECO:0000313" key="2">
    <source>
        <dbReference type="EMBL" id="GAA1974034.1"/>
    </source>
</evidence>
<comment type="caution">
    <text evidence="2">The sequence shown here is derived from an EMBL/GenBank/DDBJ whole genome shotgun (WGS) entry which is preliminary data.</text>
</comment>